<dbReference type="InterPro" id="IPR001497">
    <property type="entry name" value="MethylDNA_cys_MeTrfase_AS"/>
</dbReference>
<dbReference type="KEGG" id="cuo:CUROG_04165"/>
<dbReference type="Proteomes" id="UP000326711">
    <property type="component" value="Chromosome"/>
</dbReference>
<protein>
    <recommendedName>
        <fullName evidence="3">methylated-DNA--[protein]-cysteine S-methyltransferase</fullName>
        <ecNumber evidence="3">2.1.1.63</ecNumber>
    </recommendedName>
</protein>
<keyword evidence="6" id="KW-0227">DNA damage</keyword>
<dbReference type="FunFam" id="1.10.10.10:FF:000214">
    <property type="entry name" value="Methylated-DNA--protein-cysteine methyltransferase"/>
    <property type="match status" value="1"/>
</dbReference>
<dbReference type="GO" id="GO:0006281">
    <property type="term" value="P:DNA repair"/>
    <property type="evidence" value="ECO:0007669"/>
    <property type="project" value="UniProtKB-KW"/>
</dbReference>
<dbReference type="Gene3D" id="1.10.10.10">
    <property type="entry name" value="Winged helix-like DNA-binding domain superfamily/Winged helix DNA-binding domain"/>
    <property type="match status" value="1"/>
</dbReference>
<dbReference type="InterPro" id="IPR036217">
    <property type="entry name" value="MethylDNA_cys_MeTrfase_DNAb"/>
</dbReference>
<dbReference type="GO" id="GO:0003908">
    <property type="term" value="F:methylated-DNA-[protein]-cysteine S-methyltransferase activity"/>
    <property type="evidence" value="ECO:0007669"/>
    <property type="project" value="UniProtKB-EC"/>
</dbReference>
<proteinExistence type="inferred from homology"/>
<dbReference type="PROSITE" id="PS00374">
    <property type="entry name" value="MGMT"/>
    <property type="match status" value="1"/>
</dbReference>
<evidence type="ECO:0000256" key="4">
    <source>
        <dbReference type="ARBA" id="ARBA00022603"/>
    </source>
</evidence>
<evidence type="ECO:0000256" key="2">
    <source>
        <dbReference type="ARBA" id="ARBA00008711"/>
    </source>
</evidence>
<dbReference type="EC" id="2.1.1.63" evidence="3"/>
<dbReference type="Gene3D" id="3.30.160.70">
    <property type="entry name" value="Methylated DNA-protein cysteine methyltransferase domain"/>
    <property type="match status" value="1"/>
</dbReference>
<name>A0A5J6Z7L6_9CORY</name>
<keyword evidence="4 10" id="KW-0489">Methyltransferase</keyword>
<evidence type="ECO:0000259" key="9">
    <source>
        <dbReference type="Pfam" id="PF01035"/>
    </source>
</evidence>
<sequence>MKNIHSAMLSTPRGQMLALATDEALVGLWYSGQPTCPSVSSPSVSDVTSHPIMAMLDIQLGEYFERERREFTVPLEFAGTELRHAVWTRLLDIPYGQSTTYGQIAHDIGRPTAARAVGNAVGMNPISILVPCHRVLPASGRVGGYNGGVENKKALLSLEGIDIRE</sequence>
<keyword evidence="11" id="KW-1185">Reference proteome</keyword>
<evidence type="ECO:0000313" key="10">
    <source>
        <dbReference type="EMBL" id="QFQ02212.1"/>
    </source>
</evidence>
<dbReference type="SUPFAM" id="SSF53155">
    <property type="entry name" value="Methylated DNA-protein cysteine methyltransferase domain"/>
    <property type="match status" value="1"/>
</dbReference>
<gene>
    <name evidence="10" type="primary">adaB</name>
    <name evidence="10" type="ORF">CUROG_04165</name>
</gene>
<dbReference type="PANTHER" id="PTHR10815:SF5">
    <property type="entry name" value="METHYLATED-DNA--PROTEIN-CYSTEINE METHYLTRANSFERASE"/>
    <property type="match status" value="1"/>
</dbReference>
<dbReference type="InterPro" id="IPR036631">
    <property type="entry name" value="MGMT_N_sf"/>
</dbReference>
<keyword evidence="5 10" id="KW-0808">Transferase</keyword>
<feature type="domain" description="Methylated-DNA-[protein]-cysteine S-methyltransferase DNA binding" evidence="9">
    <location>
        <begin position="82"/>
        <end position="161"/>
    </location>
</feature>
<evidence type="ECO:0000313" key="11">
    <source>
        <dbReference type="Proteomes" id="UP000326711"/>
    </source>
</evidence>
<dbReference type="InterPro" id="IPR036388">
    <property type="entry name" value="WH-like_DNA-bd_sf"/>
</dbReference>
<dbReference type="InterPro" id="IPR014048">
    <property type="entry name" value="MethylDNA_cys_MeTrfase_DNA-bd"/>
</dbReference>
<organism evidence="10 11">
    <name type="scientific">Corynebacterium urogenitale</name>
    <dbReference type="NCBI Taxonomy" id="2487892"/>
    <lineage>
        <taxon>Bacteria</taxon>
        <taxon>Bacillati</taxon>
        <taxon>Actinomycetota</taxon>
        <taxon>Actinomycetes</taxon>
        <taxon>Mycobacteriales</taxon>
        <taxon>Corynebacteriaceae</taxon>
        <taxon>Corynebacterium</taxon>
    </lineage>
</organism>
<dbReference type="Pfam" id="PF01035">
    <property type="entry name" value="DNA_binding_1"/>
    <property type="match status" value="1"/>
</dbReference>
<dbReference type="GO" id="GO:0032259">
    <property type="term" value="P:methylation"/>
    <property type="evidence" value="ECO:0007669"/>
    <property type="project" value="UniProtKB-KW"/>
</dbReference>
<accession>A0A5J6Z7L6</accession>
<dbReference type="EMBL" id="CP045032">
    <property type="protein sequence ID" value="QFQ02212.1"/>
    <property type="molecule type" value="Genomic_DNA"/>
</dbReference>
<keyword evidence="7" id="KW-0234">DNA repair</keyword>
<evidence type="ECO:0000256" key="8">
    <source>
        <dbReference type="ARBA" id="ARBA00049348"/>
    </source>
</evidence>
<evidence type="ECO:0000256" key="3">
    <source>
        <dbReference type="ARBA" id="ARBA00011918"/>
    </source>
</evidence>
<evidence type="ECO:0000256" key="7">
    <source>
        <dbReference type="ARBA" id="ARBA00023204"/>
    </source>
</evidence>
<reference evidence="11" key="1">
    <citation type="submission" date="2019-10" db="EMBL/GenBank/DDBJ databases">
        <title>Complete genome sequence of Corynebacterium urogenitalis DSM 108747, isolated from the genital tract of a cow.</title>
        <authorList>
            <person name="Ruckert C."/>
            <person name="Ballas P."/>
            <person name="Wagener K."/>
            <person name="Drillich M."/>
            <person name="Kaempfer P."/>
            <person name="Busse H.-J."/>
            <person name="Ehling-Schulz M."/>
        </authorList>
    </citation>
    <scope>NUCLEOTIDE SEQUENCE [LARGE SCALE GENOMIC DNA]</scope>
    <source>
        <strain evidence="11">LMM 1652</strain>
    </source>
</reference>
<evidence type="ECO:0000256" key="6">
    <source>
        <dbReference type="ARBA" id="ARBA00022763"/>
    </source>
</evidence>
<dbReference type="SUPFAM" id="SSF46767">
    <property type="entry name" value="Methylated DNA-protein cysteine methyltransferase, C-terminal domain"/>
    <property type="match status" value="1"/>
</dbReference>
<evidence type="ECO:0000256" key="1">
    <source>
        <dbReference type="ARBA" id="ARBA00001286"/>
    </source>
</evidence>
<dbReference type="NCBIfam" id="TIGR00589">
    <property type="entry name" value="ogt"/>
    <property type="match status" value="1"/>
</dbReference>
<dbReference type="CDD" id="cd06445">
    <property type="entry name" value="ATase"/>
    <property type="match status" value="1"/>
</dbReference>
<comment type="similarity">
    <text evidence="2">Belongs to the MGMT family.</text>
</comment>
<comment type="catalytic activity">
    <reaction evidence="1">
        <text>a 4-O-methyl-thymidine in DNA + L-cysteinyl-[protein] = a thymidine in DNA + S-methyl-L-cysteinyl-[protein]</text>
        <dbReference type="Rhea" id="RHEA:53428"/>
        <dbReference type="Rhea" id="RHEA-COMP:10131"/>
        <dbReference type="Rhea" id="RHEA-COMP:10132"/>
        <dbReference type="Rhea" id="RHEA-COMP:13555"/>
        <dbReference type="Rhea" id="RHEA-COMP:13556"/>
        <dbReference type="ChEBI" id="CHEBI:29950"/>
        <dbReference type="ChEBI" id="CHEBI:82612"/>
        <dbReference type="ChEBI" id="CHEBI:137386"/>
        <dbReference type="ChEBI" id="CHEBI:137387"/>
        <dbReference type="EC" id="2.1.1.63"/>
    </reaction>
</comment>
<comment type="catalytic activity">
    <reaction evidence="8">
        <text>a 6-O-methyl-2'-deoxyguanosine in DNA + L-cysteinyl-[protein] = S-methyl-L-cysteinyl-[protein] + a 2'-deoxyguanosine in DNA</text>
        <dbReference type="Rhea" id="RHEA:24000"/>
        <dbReference type="Rhea" id="RHEA-COMP:10131"/>
        <dbReference type="Rhea" id="RHEA-COMP:10132"/>
        <dbReference type="Rhea" id="RHEA-COMP:11367"/>
        <dbReference type="Rhea" id="RHEA-COMP:11368"/>
        <dbReference type="ChEBI" id="CHEBI:29950"/>
        <dbReference type="ChEBI" id="CHEBI:82612"/>
        <dbReference type="ChEBI" id="CHEBI:85445"/>
        <dbReference type="ChEBI" id="CHEBI:85448"/>
        <dbReference type="EC" id="2.1.1.63"/>
    </reaction>
</comment>
<evidence type="ECO:0000256" key="5">
    <source>
        <dbReference type="ARBA" id="ARBA00022679"/>
    </source>
</evidence>
<dbReference type="AlphaFoldDB" id="A0A5J6Z7L6"/>
<dbReference type="PANTHER" id="PTHR10815">
    <property type="entry name" value="METHYLATED-DNA--PROTEIN-CYSTEINE METHYLTRANSFERASE"/>
    <property type="match status" value="1"/>
</dbReference>
<dbReference type="RefSeq" id="WP_201738924.1">
    <property type="nucleotide sequence ID" value="NZ_CP045032.1"/>
</dbReference>